<organism evidence="5 6">
    <name type="scientific">Fontibacillus panacisegetis</name>
    <dbReference type="NCBI Taxonomy" id="670482"/>
    <lineage>
        <taxon>Bacteria</taxon>
        <taxon>Bacillati</taxon>
        <taxon>Bacillota</taxon>
        <taxon>Bacilli</taxon>
        <taxon>Bacillales</taxon>
        <taxon>Paenibacillaceae</taxon>
        <taxon>Fontibacillus</taxon>
    </lineage>
</organism>
<dbReference type="OrthoDB" id="9809549at2"/>
<dbReference type="PROSITE" id="PS00708">
    <property type="entry name" value="PRO_ENDOPEP_SER"/>
    <property type="match status" value="1"/>
</dbReference>
<evidence type="ECO:0000256" key="1">
    <source>
        <dbReference type="ARBA" id="ARBA00022801"/>
    </source>
</evidence>
<dbReference type="Gene3D" id="3.40.50.1820">
    <property type="entry name" value="alpha/beta hydrolase"/>
    <property type="match status" value="1"/>
</dbReference>
<protein>
    <recommendedName>
        <fullName evidence="7">Serine aminopeptidase S33 domain-containing protein</fullName>
    </recommendedName>
</protein>
<dbReference type="AlphaFoldDB" id="A0A1G7QI16"/>
<dbReference type="EMBL" id="FNBG01000022">
    <property type="protein sequence ID" value="SDF98163.1"/>
    <property type="molecule type" value="Genomic_DNA"/>
</dbReference>
<dbReference type="PANTHER" id="PTHR43265">
    <property type="entry name" value="ESTERASE ESTD"/>
    <property type="match status" value="1"/>
</dbReference>
<dbReference type="Gene3D" id="3.30.457.10">
    <property type="entry name" value="Copper amine oxidase-like, N-terminal domain"/>
    <property type="match status" value="1"/>
</dbReference>
<dbReference type="InterPro" id="IPR029058">
    <property type="entry name" value="AB_hydrolase_fold"/>
</dbReference>
<dbReference type="InterPro" id="IPR053145">
    <property type="entry name" value="AB_hydrolase_Est10"/>
</dbReference>
<dbReference type="InterPro" id="IPR036582">
    <property type="entry name" value="Mao_N_sf"/>
</dbReference>
<evidence type="ECO:0000256" key="2">
    <source>
        <dbReference type="SAM" id="SignalP"/>
    </source>
</evidence>
<keyword evidence="6" id="KW-1185">Reference proteome</keyword>
<feature type="domain" description="Serine aminopeptidase S33" evidence="4">
    <location>
        <begin position="261"/>
        <end position="503"/>
    </location>
</feature>
<dbReference type="GO" id="GO:0052689">
    <property type="term" value="F:carboxylic ester hydrolase activity"/>
    <property type="evidence" value="ECO:0007669"/>
    <property type="project" value="TreeGrafter"/>
</dbReference>
<feature type="domain" description="Copper amine oxidase-like N-terminal" evidence="3">
    <location>
        <begin position="35"/>
        <end position="114"/>
    </location>
</feature>
<accession>A0A1G7QI16</accession>
<dbReference type="Pfam" id="PF07833">
    <property type="entry name" value="Cu_amine_oxidN1"/>
    <property type="match status" value="1"/>
</dbReference>
<dbReference type="InterPro" id="IPR002471">
    <property type="entry name" value="Pept_S9_AS"/>
</dbReference>
<keyword evidence="1" id="KW-0378">Hydrolase</keyword>
<proteinExistence type="predicted"/>
<dbReference type="Proteomes" id="UP000198972">
    <property type="component" value="Unassembled WGS sequence"/>
</dbReference>
<keyword evidence="2" id="KW-0732">Signal</keyword>
<dbReference type="Pfam" id="PF12146">
    <property type="entry name" value="Hydrolase_4"/>
    <property type="match status" value="1"/>
</dbReference>
<evidence type="ECO:0000259" key="4">
    <source>
        <dbReference type="Pfam" id="PF12146"/>
    </source>
</evidence>
<evidence type="ECO:0000313" key="5">
    <source>
        <dbReference type="EMBL" id="SDF98163.1"/>
    </source>
</evidence>
<dbReference type="GO" id="GO:0006508">
    <property type="term" value="P:proteolysis"/>
    <property type="evidence" value="ECO:0007669"/>
    <property type="project" value="InterPro"/>
</dbReference>
<sequence>MTKKRKMTLLSASAAVLSLNLLLSSTPAMALSQSQSGTSLAPIRETAKSIGAEIKWNPSTRTITITKDNHVLILKIGDKNATLDGKSVTLDQPVRLVSGNALVSAEFIKKTFGEAQASSDPADLFLAELQSGNGDKAARYISESLAQSIPAPVLGQVWNNYSTLFGKNQKQTGKTEYTTAVHRNVKYTFTADTLPFEVTLRLNLDGKIDDLFITTASVSTYQKPDYDHAAAYTEKEVTVGEGKYALPGTLTLPKGDGPFPAVVLIHGSGTHDRDSSIGGGKLFRDLAVGLASQGIAVLRYDKITYEHTFKVSAEPKFTLKRESVDDALLAVQLLQGNDAIDPARIFVAGHSQGGFVMPLIVDNDKDHSIAGTILLSAPSSKFTTVLIEQQEELVNRVKKLGLDSTPYEQQAAQWTTLASIVDDPKYTVDNLPSQFPLQPAYWWFEQKNYVPADLAKKQTLPVLILQGENDWQVTMEQYKGWQKALADHKNVEFKSYPKVNHTLAAYDGVSIGSEYYQPYNVSKEVIDDIANWIKKAN</sequence>
<name>A0A1G7QI16_9BACL</name>
<dbReference type="InterPro" id="IPR022742">
    <property type="entry name" value="Hydrolase_4"/>
</dbReference>
<evidence type="ECO:0000313" key="6">
    <source>
        <dbReference type="Proteomes" id="UP000198972"/>
    </source>
</evidence>
<dbReference type="InterPro" id="IPR012854">
    <property type="entry name" value="Cu_amine_oxidase-like_N"/>
</dbReference>
<dbReference type="SUPFAM" id="SSF55383">
    <property type="entry name" value="Copper amine oxidase, domain N"/>
    <property type="match status" value="1"/>
</dbReference>
<gene>
    <name evidence="5" type="ORF">SAMN04488542_12246</name>
</gene>
<feature type="signal peptide" evidence="2">
    <location>
        <begin position="1"/>
        <end position="30"/>
    </location>
</feature>
<dbReference type="SUPFAM" id="SSF53474">
    <property type="entry name" value="alpha/beta-Hydrolases"/>
    <property type="match status" value="1"/>
</dbReference>
<evidence type="ECO:0008006" key="7">
    <source>
        <dbReference type="Google" id="ProtNLM"/>
    </source>
</evidence>
<dbReference type="PANTHER" id="PTHR43265:SF1">
    <property type="entry name" value="ESTERASE ESTD"/>
    <property type="match status" value="1"/>
</dbReference>
<reference evidence="5 6" key="1">
    <citation type="submission" date="2016-10" db="EMBL/GenBank/DDBJ databases">
        <authorList>
            <person name="de Groot N.N."/>
        </authorList>
    </citation>
    <scope>NUCLEOTIDE SEQUENCE [LARGE SCALE GENOMIC DNA]</scope>
    <source>
        <strain evidence="5 6">DSM 28129</strain>
    </source>
</reference>
<dbReference type="GO" id="GO:0004252">
    <property type="term" value="F:serine-type endopeptidase activity"/>
    <property type="evidence" value="ECO:0007669"/>
    <property type="project" value="InterPro"/>
</dbReference>
<feature type="chain" id="PRO_5011540372" description="Serine aminopeptidase S33 domain-containing protein" evidence="2">
    <location>
        <begin position="31"/>
        <end position="537"/>
    </location>
</feature>
<dbReference type="RefSeq" id="WP_091233373.1">
    <property type="nucleotide sequence ID" value="NZ_FNBG01000022.1"/>
</dbReference>
<dbReference type="STRING" id="670482.SAMN04488542_12246"/>
<evidence type="ECO:0000259" key="3">
    <source>
        <dbReference type="Pfam" id="PF07833"/>
    </source>
</evidence>